<dbReference type="AlphaFoldDB" id="A0A834JTG7"/>
<evidence type="ECO:0000313" key="1">
    <source>
        <dbReference type="EMBL" id="KAF7392684.1"/>
    </source>
</evidence>
<dbReference type="Pfam" id="PF14774">
    <property type="entry name" value="FAM177"/>
    <property type="match status" value="1"/>
</dbReference>
<protein>
    <recommendedName>
        <fullName evidence="3">Protein FAM177A1</fullName>
    </recommendedName>
</protein>
<proteinExistence type="predicted"/>
<dbReference type="EMBL" id="JACSEA010000009">
    <property type="protein sequence ID" value="KAF7392684.1"/>
    <property type="molecule type" value="Genomic_DNA"/>
</dbReference>
<evidence type="ECO:0000313" key="2">
    <source>
        <dbReference type="Proteomes" id="UP000614350"/>
    </source>
</evidence>
<comment type="caution">
    <text evidence="1">The sequence shown here is derived from an EMBL/GenBank/DDBJ whole genome shotgun (WGS) entry which is preliminary data.</text>
</comment>
<dbReference type="Proteomes" id="UP000614350">
    <property type="component" value="Unassembled WGS sequence"/>
</dbReference>
<evidence type="ECO:0008006" key="3">
    <source>
        <dbReference type="Google" id="ProtNLM"/>
    </source>
</evidence>
<dbReference type="PANTHER" id="PTHR31206:SF1">
    <property type="entry name" value="LP10445P"/>
    <property type="match status" value="1"/>
</dbReference>
<gene>
    <name evidence="1" type="ORF">HZH66_008517</name>
</gene>
<dbReference type="InterPro" id="IPR028260">
    <property type="entry name" value="FAM177"/>
</dbReference>
<dbReference type="PANTHER" id="PTHR31206">
    <property type="entry name" value="LP10445P"/>
    <property type="match status" value="1"/>
</dbReference>
<organism evidence="1 2">
    <name type="scientific">Vespula vulgaris</name>
    <name type="common">Yellow jacket</name>
    <name type="synonym">Wasp</name>
    <dbReference type="NCBI Taxonomy" id="7454"/>
    <lineage>
        <taxon>Eukaryota</taxon>
        <taxon>Metazoa</taxon>
        <taxon>Ecdysozoa</taxon>
        <taxon>Arthropoda</taxon>
        <taxon>Hexapoda</taxon>
        <taxon>Insecta</taxon>
        <taxon>Pterygota</taxon>
        <taxon>Neoptera</taxon>
        <taxon>Endopterygota</taxon>
        <taxon>Hymenoptera</taxon>
        <taxon>Apocrita</taxon>
        <taxon>Aculeata</taxon>
        <taxon>Vespoidea</taxon>
        <taxon>Vespidae</taxon>
        <taxon>Vespinae</taxon>
        <taxon>Vespula</taxon>
    </lineage>
</organism>
<sequence>MTLETLCNVCQTMANEEKKESDLNDVVLQENVVFDTQCKTNAKKRPKRILHFSDGDLEEYSSEDEVDKTQETKVVAEIDPHTLNWLPWTWYKTTWVGTKVLDGCDYLGEWLANFFGITTPKYQFEIDEFHRLQALENEIIHKNDLEMGGWNNQNRNNLINITNPPKN</sequence>
<name>A0A834JTG7_VESVU</name>
<keyword evidence="2" id="KW-1185">Reference proteome</keyword>
<reference evidence="1" key="1">
    <citation type="journal article" date="2020" name="G3 (Bethesda)">
        <title>High-Quality Assemblies for Three Invasive Social Wasps from the &lt;i&gt;Vespula&lt;/i&gt; Genus.</title>
        <authorList>
            <person name="Harrop T.W.R."/>
            <person name="Guhlin J."/>
            <person name="McLaughlin G.M."/>
            <person name="Permina E."/>
            <person name="Stockwell P."/>
            <person name="Gilligan J."/>
            <person name="Le Lec M.F."/>
            <person name="Gruber M.A.M."/>
            <person name="Quinn O."/>
            <person name="Lovegrove M."/>
            <person name="Duncan E.J."/>
            <person name="Remnant E.J."/>
            <person name="Van Eeckhoven J."/>
            <person name="Graham B."/>
            <person name="Knapp R.A."/>
            <person name="Langford K.W."/>
            <person name="Kronenberg Z."/>
            <person name="Press M.O."/>
            <person name="Eacker S.M."/>
            <person name="Wilson-Rankin E.E."/>
            <person name="Purcell J."/>
            <person name="Lester P.J."/>
            <person name="Dearden P.K."/>
        </authorList>
    </citation>
    <scope>NUCLEOTIDE SEQUENCE</scope>
    <source>
        <strain evidence="1">Marl-1</strain>
    </source>
</reference>
<accession>A0A834JTG7</accession>